<comment type="caution">
    <text evidence="1">The sequence shown here is derived from an EMBL/GenBank/DDBJ whole genome shotgun (WGS) entry which is preliminary data.</text>
</comment>
<gene>
    <name evidence="1" type="ORF">JOH49_001684</name>
</gene>
<name>A0A8I1Y1Z1_BRAEL</name>
<sequence length="110" mass="12568">MQREVECRNSTIFNLVRPPVVSAPQTELALCDEYVSAIRLVIDSRRAFRDLFSPERPVNLSLPVVTASRSRRKAFRLRNYLLDPAAILNRLGSGYICDVRCRDIAVVHPR</sequence>
<reference evidence="1" key="1">
    <citation type="submission" date="2021-02" db="EMBL/GenBank/DDBJ databases">
        <title>Genomic Encyclopedia of Type Strains, Phase IV (KMG-V): Genome sequencing to study the core and pangenomes of soil and plant-associated prokaryotes.</title>
        <authorList>
            <person name="Whitman W."/>
        </authorList>
    </citation>
    <scope>NUCLEOTIDE SEQUENCE</scope>
    <source>
        <strain evidence="1">USDA 406</strain>
    </source>
</reference>
<dbReference type="RefSeq" id="WP_172645986.1">
    <property type="nucleotide sequence ID" value="NZ_JAFICZ010000001.1"/>
</dbReference>
<proteinExistence type="predicted"/>
<dbReference type="EMBL" id="JAFICZ010000001">
    <property type="protein sequence ID" value="MBP1291931.1"/>
    <property type="molecule type" value="Genomic_DNA"/>
</dbReference>
<accession>A0A8I1Y1Z1</accession>
<protein>
    <submittedName>
        <fullName evidence="1">Uncharacterized protein</fullName>
    </submittedName>
</protein>
<evidence type="ECO:0000313" key="2">
    <source>
        <dbReference type="Proteomes" id="UP000673383"/>
    </source>
</evidence>
<dbReference type="Proteomes" id="UP000673383">
    <property type="component" value="Unassembled WGS sequence"/>
</dbReference>
<evidence type="ECO:0000313" key="1">
    <source>
        <dbReference type="EMBL" id="MBP1291931.1"/>
    </source>
</evidence>
<organism evidence="1 2">
    <name type="scientific">Bradyrhizobium elkanii</name>
    <dbReference type="NCBI Taxonomy" id="29448"/>
    <lineage>
        <taxon>Bacteria</taxon>
        <taxon>Pseudomonadati</taxon>
        <taxon>Pseudomonadota</taxon>
        <taxon>Alphaproteobacteria</taxon>
        <taxon>Hyphomicrobiales</taxon>
        <taxon>Nitrobacteraceae</taxon>
        <taxon>Bradyrhizobium</taxon>
    </lineage>
</organism>
<dbReference type="AlphaFoldDB" id="A0A8I1Y1Z1"/>